<accession>A0A1R4GUD0</accession>
<dbReference type="RefSeq" id="WP_087000534.1">
    <property type="nucleotide sequence ID" value="NZ_FUHW01000044.1"/>
</dbReference>
<feature type="domain" description="Glycosyl transferase family 1" evidence="3">
    <location>
        <begin position="183"/>
        <end position="330"/>
    </location>
</feature>
<dbReference type="SUPFAM" id="SSF53756">
    <property type="entry name" value="UDP-Glycosyltransferase/glycogen phosphorylase"/>
    <property type="match status" value="1"/>
</dbReference>
<dbReference type="GO" id="GO:0016757">
    <property type="term" value="F:glycosyltransferase activity"/>
    <property type="evidence" value="ECO:0007669"/>
    <property type="project" value="UniProtKB-KW"/>
</dbReference>
<dbReference type="InterPro" id="IPR001296">
    <property type="entry name" value="Glyco_trans_1"/>
</dbReference>
<organism evidence="5 6">
    <name type="scientific">Arthrobacter rhombi</name>
    <dbReference type="NCBI Taxonomy" id="71253"/>
    <lineage>
        <taxon>Bacteria</taxon>
        <taxon>Bacillati</taxon>
        <taxon>Actinomycetota</taxon>
        <taxon>Actinomycetes</taxon>
        <taxon>Micrococcales</taxon>
        <taxon>Micrococcaceae</taxon>
        <taxon>Arthrobacter</taxon>
    </lineage>
</organism>
<gene>
    <name evidence="5" type="ORF">FM101_13685</name>
</gene>
<evidence type="ECO:0000259" key="4">
    <source>
        <dbReference type="Pfam" id="PF13579"/>
    </source>
</evidence>
<dbReference type="AlphaFoldDB" id="A0A1R4GUD0"/>
<dbReference type="EMBL" id="FUHW01000044">
    <property type="protein sequence ID" value="SJM71673.1"/>
    <property type="molecule type" value="Genomic_DNA"/>
</dbReference>
<feature type="domain" description="Glycosyltransferase subfamily 4-like N-terminal" evidence="4">
    <location>
        <begin position="14"/>
        <end position="109"/>
    </location>
</feature>
<evidence type="ECO:0000256" key="1">
    <source>
        <dbReference type="ARBA" id="ARBA00022676"/>
    </source>
</evidence>
<dbReference type="Gene3D" id="3.40.50.2000">
    <property type="entry name" value="Glycogen Phosphorylase B"/>
    <property type="match status" value="2"/>
</dbReference>
<dbReference type="InterPro" id="IPR028098">
    <property type="entry name" value="Glyco_trans_4-like_N"/>
</dbReference>
<keyword evidence="6" id="KW-1185">Reference proteome</keyword>
<name>A0A1R4GUD0_9MICC</name>
<evidence type="ECO:0000313" key="6">
    <source>
        <dbReference type="Proteomes" id="UP000195913"/>
    </source>
</evidence>
<keyword evidence="1" id="KW-0328">Glycosyltransferase</keyword>
<sequence>MRILVCPHQLGMGGSQLNAIEMAVAVRRHGHEAVVYAPSGVLCEALEATGVPWIEAPVPSSRNGAWTRRLGQTIKREHVDLIHTYEWRPGLQAAFASGLRTPTLMSVMSMQVPSFLPTHLPLVVGTPDLQQRMEAEGRTAYLMEPPVDMSHHMTRDEAGARKSWGIGELEVVISVVSMLTTDLEKLQGVLTAISVVDRLAETHRVRLLIAGDGEGLATVQTRAEQVNLRHGRTVIQPVGFLLDPAPVYEAADIVLGMGSSAIKGLAHSKAVIVQGEGGFWKTLDENTAEEFMTNGWFGQEGAGVRDLLVALTDLLEDPWHCRRLGAFGRQLVERRYSLAQAGTDLAGIYVETVMRPQGFSTTTRSLARSAIESAKYFATMQFGSVVDRETWARQGANS</sequence>
<evidence type="ECO:0000313" key="5">
    <source>
        <dbReference type="EMBL" id="SJM71673.1"/>
    </source>
</evidence>
<evidence type="ECO:0000259" key="3">
    <source>
        <dbReference type="Pfam" id="PF00534"/>
    </source>
</evidence>
<dbReference type="Pfam" id="PF13579">
    <property type="entry name" value="Glyco_trans_4_4"/>
    <property type="match status" value="1"/>
</dbReference>
<dbReference type="Proteomes" id="UP000195913">
    <property type="component" value="Unassembled WGS sequence"/>
</dbReference>
<protein>
    <submittedName>
        <fullName evidence="5">Glycosyl transferase, group 1 family protein</fullName>
    </submittedName>
</protein>
<dbReference type="Pfam" id="PF00534">
    <property type="entry name" value="Glycos_transf_1"/>
    <property type="match status" value="1"/>
</dbReference>
<reference evidence="5 6" key="1">
    <citation type="submission" date="2017-02" db="EMBL/GenBank/DDBJ databases">
        <authorList>
            <person name="Peterson S.W."/>
        </authorList>
    </citation>
    <scope>NUCLEOTIDE SEQUENCE [LARGE SCALE GENOMIC DNA]</scope>
    <source>
        <strain evidence="5 6">B Ar 00.02</strain>
    </source>
</reference>
<proteinExistence type="predicted"/>
<evidence type="ECO:0000256" key="2">
    <source>
        <dbReference type="ARBA" id="ARBA00022679"/>
    </source>
</evidence>
<keyword evidence="2 5" id="KW-0808">Transferase</keyword>